<feature type="region of interest" description="Disordered" evidence="1">
    <location>
        <begin position="58"/>
        <end position="81"/>
    </location>
</feature>
<name>G9NJC3_HYPAI</name>
<gene>
    <name evidence="2" type="ORF">TRIATDRAFT_315364</name>
</gene>
<dbReference type="STRING" id="452589.G9NJC3"/>
<feature type="compositionally biased region" description="Polar residues" evidence="1">
    <location>
        <begin position="1"/>
        <end position="15"/>
    </location>
</feature>
<dbReference type="OrthoDB" id="3903267at2759"/>
<accession>G9NJC3</accession>
<feature type="compositionally biased region" description="Polar residues" evidence="1">
    <location>
        <begin position="58"/>
        <end position="70"/>
    </location>
</feature>
<dbReference type="eggNOG" id="ENOG502T15E">
    <property type="taxonomic scope" value="Eukaryota"/>
</dbReference>
<dbReference type="Proteomes" id="UP000005426">
    <property type="component" value="Unassembled WGS sequence"/>
</dbReference>
<feature type="region of interest" description="Disordered" evidence="1">
    <location>
        <begin position="1"/>
        <end position="31"/>
    </location>
</feature>
<dbReference type="HOGENOM" id="CLU_829145_0_0_1"/>
<evidence type="ECO:0000313" key="3">
    <source>
        <dbReference type="Proteomes" id="UP000005426"/>
    </source>
</evidence>
<proteinExistence type="predicted"/>
<feature type="region of interest" description="Disordered" evidence="1">
    <location>
        <begin position="104"/>
        <end position="128"/>
    </location>
</feature>
<evidence type="ECO:0000313" key="2">
    <source>
        <dbReference type="EMBL" id="EHK48997.1"/>
    </source>
</evidence>
<dbReference type="OMA" id="DIRDQND"/>
<keyword evidence="3" id="KW-1185">Reference proteome</keyword>
<sequence>MSLPSTEPGTTSLSKENIKVQSPKKDAPPCSAAYMQQMNPLFTGLLTPPESPIRYAQVSSVDTTAQSSPALTPGANSGLPAASKAPNALEALFTAIKDTKTDTLEQNDVTLSGRASDSGSTPATPTPIDFNNASEIIYSIIEQGVEEKMVEAVDQIRLHASRLEKSLASFHRENVDARDQNDTMSRQLDLHYRTIEQNIEEFKTQSKTMNTMIGAQADNLAATITMVSHLSQVVTNLPMALNQVVYTAVQQQAQQAIRDIMFAQQQAMFSVSDVSGTRQSVSSDESFSHYARHHRGLGFKFMPSMHHSNSSSNSTASSTKRGFRYSLKRLFRSSK</sequence>
<comment type="caution">
    <text evidence="2">The sequence shown here is derived from an EMBL/GenBank/DDBJ whole genome shotgun (WGS) entry which is preliminary data.</text>
</comment>
<dbReference type="AlphaFoldDB" id="G9NJC3"/>
<dbReference type="KEGG" id="tatv:25783078"/>
<organism evidence="2 3">
    <name type="scientific">Hypocrea atroviridis (strain ATCC 20476 / IMI 206040)</name>
    <name type="common">Trichoderma atroviride</name>
    <dbReference type="NCBI Taxonomy" id="452589"/>
    <lineage>
        <taxon>Eukaryota</taxon>
        <taxon>Fungi</taxon>
        <taxon>Dikarya</taxon>
        <taxon>Ascomycota</taxon>
        <taxon>Pezizomycotina</taxon>
        <taxon>Sordariomycetes</taxon>
        <taxon>Hypocreomycetidae</taxon>
        <taxon>Hypocreales</taxon>
        <taxon>Hypocreaceae</taxon>
        <taxon>Trichoderma</taxon>
    </lineage>
</organism>
<dbReference type="EMBL" id="ABDG02000017">
    <property type="protein sequence ID" value="EHK48997.1"/>
    <property type="molecule type" value="Genomic_DNA"/>
</dbReference>
<reference evidence="2 3" key="1">
    <citation type="journal article" date="2011" name="Genome Biol.">
        <title>Comparative genome sequence analysis underscores mycoparasitism as the ancestral life style of Trichoderma.</title>
        <authorList>
            <person name="Kubicek C.P."/>
            <person name="Herrera-Estrella A."/>
            <person name="Seidl-Seiboth V."/>
            <person name="Martinez D.A."/>
            <person name="Druzhinina I.S."/>
            <person name="Thon M."/>
            <person name="Zeilinger S."/>
            <person name="Casas-Flores S."/>
            <person name="Horwitz B.A."/>
            <person name="Mukherjee P.K."/>
            <person name="Mukherjee M."/>
            <person name="Kredics L."/>
            <person name="Alcaraz L.D."/>
            <person name="Aerts A."/>
            <person name="Antal Z."/>
            <person name="Atanasova L."/>
            <person name="Cervantes-Badillo M.G."/>
            <person name="Challacombe J."/>
            <person name="Chertkov O."/>
            <person name="McCluskey K."/>
            <person name="Coulpier F."/>
            <person name="Deshpande N."/>
            <person name="von Doehren H."/>
            <person name="Ebbole D.J."/>
            <person name="Esquivel-Naranjo E.U."/>
            <person name="Fekete E."/>
            <person name="Flipphi M."/>
            <person name="Glaser F."/>
            <person name="Gomez-Rodriguez E.Y."/>
            <person name="Gruber S."/>
            <person name="Han C."/>
            <person name="Henrissat B."/>
            <person name="Hermosa R."/>
            <person name="Hernandez-Onate M."/>
            <person name="Karaffa L."/>
            <person name="Kosti I."/>
            <person name="Le Crom S."/>
            <person name="Lindquist E."/>
            <person name="Lucas S."/>
            <person name="Luebeck M."/>
            <person name="Luebeck P.S."/>
            <person name="Margeot A."/>
            <person name="Metz B."/>
            <person name="Misra M."/>
            <person name="Nevalainen H."/>
            <person name="Omann M."/>
            <person name="Packer N."/>
            <person name="Perrone G."/>
            <person name="Uresti-Rivera E.E."/>
            <person name="Salamov A."/>
            <person name="Schmoll M."/>
            <person name="Seiboth B."/>
            <person name="Shapiro H."/>
            <person name="Sukno S."/>
            <person name="Tamayo-Ramos J.A."/>
            <person name="Tisch D."/>
            <person name="Wiest A."/>
            <person name="Wilkinson H.H."/>
            <person name="Zhang M."/>
            <person name="Coutinho P.M."/>
            <person name="Kenerley C.M."/>
            <person name="Monte E."/>
            <person name="Baker S.E."/>
            <person name="Grigoriev I.V."/>
        </authorList>
    </citation>
    <scope>NUCLEOTIDE SEQUENCE [LARGE SCALE GENOMIC DNA]</scope>
    <source>
        <strain evidence="3">ATCC 20476 / IMI 206040</strain>
    </source>
</reference>
<dbReference type="GeneID" id="25783078"/>
<evidence type="ECO:0000256" key="1">
    <source>
        <dbReference type="SAM" id="MobiDB-lite"/>
    </source>
</evidence>
<protein>
    <submittedName>
        <fullName evidence="2">Uncharacterized protein</fullName>
    </submittedName>
</protein>